<feature type="chain" id="PRO_5034643798" evidence="1">
    <location>
        <begin position="24"/>
        <end position="490"/>
    </location>
</feature>
<evidence type="ECO:0000313" key="3">
    <source>
        <dbReference type="Proteomes" id="UP000663843"/>
    </source>
</evidence>
<keyword evidence="1" id="KW-0732">Signal</keyword>
<dbReference type="Proteomes" id="UP000663843">
    <property type="component" value="Unassembled WGS sequence"/>
</dbReference>
<sequence>MLGQKTSRWFFLTLLLAFRSSEPEQIIVRNRPISVKPPLIDRERMERLGMYDEPEHLDSEWMGSLANHIRGRVQLLVTRLPDFNSAKNKNKFVSNSLADWKLCGSRDRPCRVLLPVSIGEQESKAQLHLQQIAVLARSLDLTLVLPNMHKARFGACARNKFEDYYRVESLIQLGVRVVSYTAFQEWVATRRVAPKAQTIEITAKGQSQNEFKSIVKLGDMSDGPSWRRCLSKSTPRLDFATLKIQLAHRSTRSVELVEFGERMIETLWPTVDADEFLVHALDWSLRHPVFEEATSRYLTYAQEVIDYAAKLLHILGPTVVVQWRMESVPPENLLACSSGLVGLLRQTLAREDYNDVKTVYFATDYPLEGADTRHSGTFRGVGDRHHAAILEFRNAFQPGGSLEAYKLTHQANLSQPAEHDKSLLQGDFGFHGIVDKVIAQQAELFISGSSGDCARNSSFAKQIIDTRRRSPNQSRLRNGVFFFERVPMIR</sequence>
<accession>A0A8H3H0D3</accession>
<protein>
    <submittedName>
        <fullName evidence="2">Uncharacterized protein</fullName>
    </submittedName>
</protein>
<proteinExistence type="predicted"/>
<evidence type="ECO:0000313" key="2">
    <source>
        <dbReference type="EMBL" id="CAE6477476.1"/>
    </source>
</evidence>
<dbReference type="Gene3D" id="3.40.50.11350">
    <property type="match status" value="1"/>
</dbReference>
<organism evidence="2 3">
    <name type="scientific">Rhizoctonia solani</name>
    <dbReference type="NCBI Taxonomy" id="456999"/>
    <lineage>
        <taxon>Eukaryota</taxon>
        <taxon>Fungi</taxon>
        <taxon>Dikarya</taxon>
        <taxon>Basidiomycota</taxon>
        <taxon>Agaricomycotina</taxon>
        <taxon>Agaricomycetes</taxon>
        <taxon>Cantharellales</taxon>
        <taxon>Ceratobasidiaceae</taxon>
        <taxon>Rhizoctonia</taxon>
    </lineage>
</organism>
<feature type="signal peptide" evidence="1">
    <location>
        <begin position="1"/>
        <end position="23"/>
    </location>
</feature>
<evidence type="ECO:0000256" key="1">
    <source>
        <dbReference type="SAM" id="SignalP"/>
    </source>
</evidence>
<reference evidence="2" key="1">
    <citation type="submission" date="2021-01" db="EMBL/GenBank/DDBJ databases">
        <authorList>
            <person name="Kaushik A."/>
        </authorList>
    </citation>
    <scope>NUCLEOTIDE SEQUENCE</scope>
    <source>
        <strain evidence="2">AG2-2IIIB</strain>
    </source>
</reference>
<name>A0A8H3H0D3_9AGAM</name>
<dbReference type="EMBL" id="CAJMWT010003715">
    <property type="protein sequence ID" value="CAE6477476.1"/>
    <property type="molecule type" value="Genomic_DNA"/>
</dbReference>
<dbReference type="AlphaFoldDB" id="A0A8H3H0D3"/>
<gene>
    <name evidence="2" type="ORF">RDB_LOCUS113623</name>
</gene>
<comment type="caution">
    <text evidence="2">The sequence shown here is derived from an EMBL/GenBank/DDBJ whole genome shotgun (WGS) entry which is preliminary data.</text>
</comment>